<gene>
    <name evidence="5" type="ORF">C4617_04615</name>
</gene>
<dbReference type="InterPro" id="IPR033120">
    <property type="entry name" value="HOTDOG_ACOT"/>
</dbReference>
<evidence type="ECO:0000256" key="3">
    <source>
        <dbReference type="PROSITE-ProRule" id="PRU01106"/>
    </source>
</evidence>
<dbReference type="InterPro" id="IPR006683">
    <property type="entry name" value="Thioestr_dom"/>
</dbReference>
<dbReference type="GO" id="GO:0006637">
    <property type="term" value="P:acyl-CoA metabolic process"/>
    <property type="evidence" value="ECO:0007669"/>
    <property type="project" value="TreeGrafter"/>
</dbReference>
<sequence>MNTQHHSSGKLTLKVQTMPTDTNLDGNIFGGWIMSQIDIACSIHASQICKSRVVTRAVKELLFEKPIKVGDLVHIYTKTLAVGRTSITIYCDVWTCCRDDQDTLKKVSEATVTMVCVNDQGLPKSINKIL</sequence>
<evidence type="ECO:0000259" key="4">
    <source>
        <dbReference type="PROSITE" id="PS51770"/>
    </source>
</evidence>
<evidence type="ECO:0000313" key="5">
    <source>
        <dbReference type="EMBL" id="PTL86288.1"/>
    </source>
</evidence>
<dbReference type="AlphaFoldDB" id="A0A2T4VWZ7"/>
<dbReference type="PANTHER" id="PTHR11049:SF5">
    <property type="entry name" value="ACYL-COA THIOESTER HYDROLASE YCIA"/>
    <property type="match status" value="1"/>
</dbReference>
<organism evidence="5 6">
    <name type="scientific">Candidatus Liberibacter europaeus</name>
    <dbReference type="NCBI Taxonomy" id="744859"/>
    <lineage>
        <taxon>Bacteria</taxon>
        <taxon>Pseudomonadati</taxon>
        <taxon>Pseudomonadota</taxon>
        <taxon>Alphaproteobacteria</taxon>
        <taxon>Hyphomicrobiales</taxon>
        <taxon>Rhizobiaceae</taxon>
        <taxon>Liberibacter</taxon>
    </lineage>
</organism>
<dbReference type="Proteomes" id="UP000240811">
    <property type="component" value="Unassembled WGS sequence"/>
</dbReference>
<dbReference type="CDD" id="cd03442">
    <property type="entry name" value="BFIT_BACH"/>
    <property type="match status" value="1"/>
</dbReference>
<reference evidence="6" key="1">
    <citation type="submission" date="2018-02" db="EMBL/GenBank/DDBJ databases">
        <title>Genome sequence of Candidatus Liberibacter europaeus.</title>
        <authorList>
            <person name="Frampton R.A."/>
            <person name="Thompson S.M."/>
            <person name="David C."/>
            <person name="Addison S.M."/>
            <person name="Smith G.R."/>
        </authorList>
    </citation>
    <scope>NUCLEOTIDE SEQUENCE [LARGE SCALE GENOMIC DNA]</scope>
</reference>
<dbReference type="InterPro" id="IPR029069">
    <property type="entry name" value="HotDog_dom_sf"/>
</dbReference>
<dbReference type="Pfam" id="PF03061">
    <property type="entry name" value="4HBT"/>
    <property type="match status" value="1"/>
</dbReference>
<dbReference type="PANTHER" id="PTHR11049">
    <property type="entry name" value="ACYL COENZYME A THIOESTER HYDROLASE"/>
    <property type="match status" value="1"/>
</dbReference>
<dbReference type="PROSITE" id="PS51770">
    <property type="entry name" value="HOTDOG_ACOT"/>
    <property type="match status" value="1"/>
</dbReference>
<name>A0A2T4VWZ7_9HYPH</name>
<dbReference type="GO" id="GO:0009062">
    <property type="term" value="P:fatty acid catabolic process"/>
    <property type="evidence" value="ECO:0007669"/>
    <property type="project" value="TreeGrafter"/>
</dbReference>
<proteinExistence type="inferred from homology"/>
<keyword evidence="2 3" id="KW-0378">Hydrolase</keyword>
<dbReference type="GO" id="GO:0005829">
    <property type="term" value="C:cytosol"/>
    <property type="evidence" value="ECO:0007669"/>
    <property type="project" value="TreeGrafter"/>
</dbReference>
<dbReference type="EMBL" id="PSQJ01000005">
    <property type="protein sequence ID" value="PTL86288.1"/>
    <property type="molecule type" value="Genomic_DNA"/>
</dbReference>
<dbReference type="GO" id="GO:0052816">
    <property type="term" value="F:long-chain fatty acyl-CoA hydrolase activity"/>
    <property type="evidence" value="ECO:0007669"/>
    <property type="project" value="TreeGrafter"/>
</dbReference>
<comment type="similarity">
    <text evidence="1">Belongs to the acyl coenzyme A hydrolase family.</text>
</comment>
<dbReference type="SUPFAM" id="SSF54637">
    <property type="entry name" value="Thioesterase/thiol ester dehydrase-isomerase"/>
    <property type="match status" value="1"/>
</dbReference>
<evidence type="ECO:0000256" key="2">
    <source>
        <dbReference type="ARBA" id="ARBA00022801"/>
    </source>
</evidence>
<comment type="caution">
    <text evidence="5">The sequence shown here is derived from an EMBL/GenBank/DDBJ whole genome shotgun (WGS) entry which is preliminary data.</text>
</comment>
<dbReference type="Gene3D" id="3.10.129.10">
    <property type="entry name" value="Hotdog Thioesterase"/>
    <property type="match status" value="1"/>
</dbReference>
<feature type="domain" description="HotDog ACOT-type" evidence="4">
    <location>
        <begin position="7"/>
        <end position="120"/>
    </location>
</feature>
<accession>A0A2T4VWZ7</accession>
<protein>
    <submittedName>
        <fullName evidence="5">Acyl-CoA thioesterase</fullName>
    </submittedName>
</protein>
<evidence type="ECO:0000256" key="1">
    <source>
        <dbReference type="ARBA" id="ARBA00010458"/>
    </source>
</evidence>
<evidence type="ECO:0000313" key="6">
    <source>
        <dbReference type="Proteomes" id="UP000240811"/>
    </source>
</evidence>
<dbReference type="InterPro" id="IPR040170">
    <property type="entry name" value="Cytosol_ACT"/>
</dbReference>